<dbReference type="EMBL" id="JAPWTJ010001548">
    <property type="protein sequence ID" value="KAJ8970966.1"/>
    <property type="molecule type" value="Genomic_DNA"/>
</dbReference>
<name>A0ABQ9J2F4_9CUCU</name>
<evidence type="ECO:0000313" key="2">
    <source>
        <dbReference type="Proteomes" id="UP001162164"/>
    </source>
</evidence>
<accession>A0ABQ9J2F4</accession>
<dbReference type="Proteomes" id="UP001162164">
    <property type="component" value="Unassembled WGS sequence"/>
</dbReference>
<protein>
    <submittedName>
        <fullName evidence="1">Uncharacterized protein</fullName>
    </submittedName>
</protein>
<evidence type="ECO:0000313" key="1">
    <source>
        <dbReference type="EMBL" id="KAJ8970966.1"/>
    </source>
</evidence>
<proteinExistence type="predicted"/>
<keyword evidence="2" id="KW-1185">Reference proteome</keyword>
<gene>
    <name evidence="1" type="ORF">NQ317_012643</name>
</gene>
<organism evidence="1 2">
    <name type="scientific">Molorchus minor</name>
    <dbReference type="NCBI Taxonomy" id="1323400"/>
    <lineage>
        <taxon>Eukaryota</taxon>
        <taxon>Metazoa</taxon>
        <taxon>Ecdysozoa</taxon>
        <taxon>Arthropoda</taxon>
        <taxon>Hexapoda</taxon>
        <taxon>Insecta</taxon>
        <taxon>Pterygota</taxon>
        <taxon>Neoptera</taxon>
        <taxon>Endopterygota</taxon>
        <taxon>Coleoptera</taxon>
        <taxon>Polyphaga</taxon>
        <taxon>Cucujiformia</taxon>
        <taxon>Chrysomeloidea</taxon>
        <taxon>Cerambycidae</taxon>
        <taxon>Lamiinae</taxon>
        <taxon>Monochamini</taxon>
        <taxon>Molorchus</taxon>
    </lineage>
</organism>
<comment type="caution">
    <text evidence="1">The sequence shown here is derived from an EMBL/GenBank/DDBJ whole genome shotgun (WGS) entry which is preliminary data.</text>
</comment>
<reference evidence="1" key="1">
    <citation type="journal article" date="2023" name="Insect Mol. Biol.">
        <title>Genome sequencing provides insights into the evolution of gene families encoding plant cell wall-degrading enzymes in longhorned beetles.</title>
        <authorList>
            <person name="Shin N.R."/>
            <person name="Okamura Y."/>
            <person name="Kirsch R."/>
            <person name="Pauchet Y."/>
        </authorList>
    </citation>
    <scope>NUCLEOTIDE SEQUENCE</scope>
    <source>
        <strain evidence="1">MMC_N1</strain>
    </source>
</reference>
<sequence>MYYPWPNCFSLESVEENVIAPAWYSLIQNLPTNKLQLLKALFKEKTKDKLQEIGLNREEFLSIMCTLFENTNYSLQSLILFDEIAKGSKKTIVWNDMLDFLMENLILTEEPNIRMFFHRMERVPHIKVK</sequence>